<keyword evidence="3" id="KW-1185">Reference proteome</keyword>
<feature type="chain" id="PRO_5013742799" description="Secreted protein" evidence="1">
    <location>
        <begin position="27"/>
        <end position="100"/>
    </location>
</feature>
<gene>
    <name evidence="2" type="ORF">ARMGADRAFT_591837</name>
</gene>
<accession>A0A2H3CTC0</accession>
<evidence type="ECO:0000256" key="1">
    <source>
        <dbReference type="SAM" id="SignalP"/>
    </source>
</evidence>
<dbReference type="Proteomes" id="UP000217790">
    <property type="component" value="Unassembled WGS sequence"/>
</dbReference>
<dbReference type="AlphaFoldDB" id="A0A2H3CTC0"/>
<dbReference type="EMBL" id="KZ293693">
    <property type="protein sequence ID" value="PBK85100.1"/>
    <property type="molecule type" value="Genomic_DNA"/>
</dbReference>
<sequence>MKWRWSTNSTMLALSFFFMGNAPTRASRTILLVQCDHSILRTHLFQPGTISWPSLRSTVRTHSATITPEFGSFQPAGDGPKFVYPNKRFNSNDSESAPGG</sequence>
<evidence type="ECO:0000313" key="2">
    <source>
        <dbReference type="EMBL" id="PBK85100.1"/>
    </source>
</evidence>
<organism evidence="2 3">
    <name type="scientific">Armillaria gallica</name>
    <name type="common">Bulbous honey fungus</name>
    <name type="synonym">Armillaria bulbosa</name>
    <dbReference type="NCBI Taxonomy" id="47427"/>
    <lineage>
        <taxon>Eukaryota</taxon>
        <taxon>Fungi</taxon>
        <taxon>Dikarya</taxon>
        <taxon>Basidiomycota</taxon>
        <taxon>Agaricomycotina</taxon>
        <taxon>Agaricomycetes</taxon>
        <taxon>Agaricomycetidae</taxon>
        <taxon>Agaricales</taxon>
        <taxon>Marasmiineae</taxon>
        <taxon>Physalacriaceae</taxon>
        <taxon>Armillaria</taxon>
    </lineage>
</organism>
<proteinExistence type="predicted"/>
<reference evidence="3" key="1">
    <citation type="journal article" date="2017" name="Nat. Ecol. Evol.">
        <title>Genome expansion and lineage-specific genetic innovations in the forest pathogenic fungi Armillaria.</title>
        <authorList>
            <person name="Sipos G."/>
            <person name="Prasanna A.N."/>
            <person name="Walter M.C."/>
            <person name="O'Connor E."/>
            <person name="Balint B."/>
            <person name="Krizsan K."/>
            <person name="Kiss B."/>
            <person name="Hess J."/>
            <person name="Varga T."/>
            <person name="Slot J."/>
            <person name="Riley R."/>
            <person name="Boka B."/>
            <person name="Rigling D."/>
            <person name="Barry K."/>
            <person name="Lee J."/>
            <person name="Mihaltcheva S."/>
            <person name="LaButti K."/>
            <person name="Lipzen A."/>
            <person name="Waldron R."/>
            <person name="Moloney N.M."/>
            <person name="Sperisen C."/>
            <person name="Kredics L."/>
            <person name="Vagvoelgyi C."/>
            <person name="Patrignani A."/>
            <person name="Fitzpatrick D."/>
            <person name="Nagy I."/>
            <person name="Doyle S."/>
            <person name="Anderson J.B."/>
            <person name="Grigoriev I.V."/>
            <person name="Gueldener U."/>
            <person name="Muensterkoetter M."/>
            <person name="Nagy L.G."/>
        </authorList>
    </citation>
    <scope>NUCLEOTIDE SEQUENCE [LARGE SCALE GENOMIC DNA]</scope>
    <source>
        <strain evidence="3">Ar21-2</strain>
    </source>
</reference>
<evidence type="ECO:0000313" key="3">
    <source>
        <dbReference type="Proteomes" id="UP000217790"/>
    </source>
</evidence>
<evidence type="ECO:0008006" key="4">
    <source>
        <dbReference type="Google" id="ProtNLM"/>
    </source>
</evidence>
<dbReference type="InParanoid" id="A0A2H3CTC0"/>
<keyword evidence="1" id="KW-0732">Signal</keyword>
<feature type="signal peptide" evidence="1">
    <location>
        <begin position="1"/>
        <end position="26"/>
    </location>
</feature>
<dbReference type="OrthoDB" id="10661752at2759"/>
<protein>
    <recommendedName>
        <fullName evidence="4">Secreted protein</fullName>
    </recommendedName>
</protein>
<name>A0A2H3CTC0_ARMGA</name>